<keyword evidence="3" id="KW-1185">Reference proteome</keyword>
<reference evidence="2 3" key="1">
    <citation type="submission" date="2018-06" db="EMBL/GenBank/DDBJ databases">
        <title>Mucibacter soli gen. nov., sp. nov., a new member of the family Chitinophagaceae producing mucin.</title>
        <authorList>
            <person name="Kim M.-K."/>
            <person name="Park S."/>
            <person name="Kim T.-S."/>
            <person name="Joung Y."/>
            <person name="Han J.-H."/>
            <person name="Kim S.B."/>
        </authorList>
    </citation>
    <scope>NUCLEOTIDE SEQUENCE [LARGE SCALE GENOMIC DNA]</scope>
    <source>
        <strain evidence="2 3">R1-15</strain>
    </source>
</reference>
<gene>
    <name evidence="2" type="ORF">DN068_01225</name>
</gene>
<feature type="transmembrane region" description="Helical" evidence="1">
    <location>
        <begin position="12"/>
        <end position="29"/>
    </location>
</feature>
<evidence type="ECO:0000313" key="2">
    <source>
        <dbReference type="EMBL" id="PZF74847.1"/>
    </source>
</evidence>
<name>A0A2W2BG04_9BACT</name>
<dbReference type="AlphaFoldDB" id="A0A2W2BG04"/>
<keyword evidence="1" id="KW-1133">Transmembrane helix</keyword>
<dbReference type="Proteomes" id="UP000248745">
    <property type="component" value="Unassembled WGS sequence"/>
</dbReference>
<protein>
    <submittedName>
        <fullName evidence="2">Uncharacterized protein</fullName>
    </submittedName>
</protein>
<keyword evidence="1" id="KW-0472">Membrane</keyword>
<accession>A0A2W2BG04</accession>
<organism evidence="2 3">
    <name type="scientific">Taibaiella soli</name>
    <dbReference type="NCBI Taxonomy" id="1649169"/>
    <lineage>
        <taxon>Bacteria</taxon>
        <taxon>Pseudomonadati</taxon>
        <taxon>Bacteroidota</taxon>
        <taxon>Chitinophagia</taxon>
        <taxon>Chitinophagales</taxon>
        <taxon>Chitinophagaceae</taxon>
        <taxon>Taibaiella</taxon>
    </lineage>
</organism>
<dbReference type="EMBL" id="QKTW01000002">
    <property type="protein sequence ID" value="PZF74847.1"/>
    <property type="molecule type" value="Genomic_DNA"/>
</dbReference>
<evidence type="ECO:0000313" key="3">
    <source>
        <dbReference type="Proteomes" id="UP000248745"/>
    </source>
</evidence>
<dbReference type="RefSeq" id="WP_110997053.1">
    <property type="nucleotide sequence ID" value="NZ_QKTW01000002.1"/>
</dbReference>
<keyword evidence="1" id="KW-0812">Transmembrane</keyword>
<sequence>MDFFKEFLKIKYYILAVLAAVTVFVWSGYSGTRIWGDGLDSKEVHGGPGGGSRGFYHSHFYHK</sequence>
<proteinExistence type="predicted"/>
<comment type="caution">
    <text evidence="2">The sequence shown here is derived from an EMBL/GenBank/DDBJ whole genome shotgun (WGS) entry which is preliminary data.</text>
</comment>
<dbReference type="OrthoDB" id="965058at2"/>
<evidence type="ECO:0000256" key="1">
    <source>
        <dbReference type="SAM" id="Phobius"/>
    </source>
</evidence>